<dbReference type="Proteomes" id="UP001197492">
    <property type="component" value="Unassembled WGS sequence"/>
</dbReference>
<evidence type="ECO:0000313" key="5">
    <source>
        <dbReference type="Proteomes" id="UP001197492"/>
    </source>
</evidence>
<feature type="domain" description="Integrase catalytic" evidence="1">
    <location>
        <begin position="131"/>
        <end position="312"/>
    </location>
</feature>
<evidence type="ECO:0000313" key="3">
    <source>
        <dbReference type="EMBL" id="MBV3393797.1"/>
    </source>
</evidence>
<dbReference type="InterPro" id="IPR001584">
    <property type="entry name" value="Integrase_cat-core"/>
</dbReference>
<organism evidence="2 4">
    <name type="scientific">Catenibacterium mitsuokai</name>
    <dbReference type="NCBI Taxonomy" id="100886"/>
    <lineage>
        <taxon>Bacteria</taxon>
        <taxon>Bacillati</taxon>
        <taxon>Bacillota</taxon>
        <taxon>Erysipelotrichia</taxon>
        <taxon>Erysipelotrichales</taxon>
        <taxon>Coprobacillaceae</taxon>
        <taxon>Catenibacterium</taxon>
    </lineage>
</organism>
<dbReference type="NCBIfam" id="NF033546">
    <property type="entry name" value="transpos_IS21"/>
    <property type="match status" value="1"/>
</dbReference>
<dbReference type="EMBL" id="JAHOEL010000135">
    <property type="protein sequence ID" value="MBV3393797.1"/>
    <property type="molecule type" value="Genomic_DNA"/>
</dbReference>
<proteinExistence type="predicted"/>
<sequence length="515" mass="60567">MRDVKKILEMRSQNFSQRKIAEALKVSRDTVRKVSKAADENNICWSMIQNQNEMEVQKLLFGKETKLNLIIKQPDYQYIHKELLRPGTNIRLLWEEYAEDCRNSNFPFYQYSYFCEKYRDYVKKNNLTMHITHKPGDKLMVDWNGTTMCVFDRYTGESIKAYLFEATLPFSMLCYVQACPTMKIADWIDCHINAYRYFEGVTRLLVPDNLKTGVISNKKYEDPVLNKSYQEMADHYDTTIIPTRVRKPRDKAAVEGAVGDCTIAIVGKLRNRKFFSFNDLNAAILKELDVFNNKPFQKREGSRKSIYLDEEKDYMLPLPETPFELSSWKRAKVQLNYHISVDKMNYSVPHEYVGNYVDVKLTKSTVTVYYKTNQICSHQRLYGRVNQYSTNESHMPENHKKFQWNKERFVNWALSIGPETTRVVEKLFERCKVEEQAYKGCLSLLKLSDKYGKARLEDACKLALKHIHQPSYKNIKMILQSNQDMKDRSITNNKHVSDTHAFVRGKDYYGGRNNE</sequence>
<dbReference type="PANTHER" id="PTHR35004">
    <property type="entry name" value="TRANSPOSASE RV3428C-RELATED"/>
    <property type="match status" value="1"/>
</dbReference>
<keyword evidence="5" id="KW-1185">Reference proteome</keyword>
<reference evidence="2 5" key="1">
    <citation type="submission" date="2021-06" db="EMBL/GenBank/DDBJ databases">
        <title>Collection of gut derived symbiotic bacterial strains cultured from healthy donors.</title>
        <authorList>
            <person name="Lin H."/>
            <person name="Littmann E."/>
            <person name="Pamer E.G."/>
        </authorList>
    </citation>
    <scope>NUCLEOTIDE SEQUENCE</scope>
    <source>
        <strain evidence="3 5">MSK.21.70</strain>
        <strain evidence="2">MSK.21.82</strain>
    </source>
</reference>
<comment type="caution">
    <text evidence="2">The sequence shown here is derived from an EMBL/GenBank/DDBJ whole genome shotgun (WGS) entry which is preliminary data.</text>
</comment>
<dbReference type="EMBL" id="JAHOEF010000132">
    <property type="protein sequence ID" value="MBV3383760.1"/>
    <property type="molecule type" value="Genomic_DNA"/>
</dbReference>
<evidence type="ECO:0000259" key="1">
    <source>
        <dbReference type="PROSITE" id="PS50994"/>
    </source>
</evidence>
<gene>
    <name evidence="2" type="primary">istA</name>
    <name evidence="2" type="ORF">KSV97_11185</name>
    <name evidence="3" type="ORF">KSW06_11215</name>
</gene>
<dbReference type="AlphaFoldDB" id="A0AAW4MX16"/>
<evidence type="ECO:0000313" key="4">
    <source>
        <dbReference type="Proteomes" id="UP001196408"/>
    </source>
</evidence>
<evidence type="ECO:0000313" key="2">
    <source>
        <dbReference type="EMBL" id="MBV3383760.1"/>
    </source>
</evidence>
<name>A0AAW4MX16_9FIRM</name>
<dbReference type="PROSITE" id="PS50994">
    <property type="entry name" value="INTEGRASE"/>
    <property type="match status" value="1"/>
</dbReference>
<protein>
    <submittedName>
        <fullName evidence="2">IS21 family transposase</fullName>
    </submittedName>
</protein>
<dbReference type="PANTHER" id="PTHR35004:SF8">
    <property type="entry name" value="TRANSPOSASE RV3428C-RELATED"/>
    <property type="match status" value="1"/>
</dbReference>
<dbReference type="GO" id="GO:0015074">
    <property type="term" value="P:DNA integration"/>
    <property type="evidence" value="ECO:0007669"/>
    <property type="project" value="InterPro"/>
</dbReference>
<dbReference type="Pfam" id="PF22483">
    <property type="entry name" value="Mu-transpos_C_2"/>
    <property type="match status" value="1"/>
</dbReference>
<dbReference type="InterPro" id="IPR054353">
    <property type="entry name" value="IstA-like_C"/>
</dbReference>
<accession>A0AAW4MX16</accession>
<dbReference type="Proteomes" id="UP001196408">
    <property type="component" value="Unassembled WGS sequence"/>
</dbReference>
<dbReference type="RefSeq" id="WP_217748380.1">
    <property type="nucleotide sequence ID" value="NZ_JAHOEB010000135.1"/>
</dbReference>